<dbReference type="Pfam" id="PF00107">
    <property type="entry name" value="ADH_zinc_N"/>
    <property type="match status" value="1"/>
</dbReference>
<dbReference type="Proteomes" id="UP001501581">
    <property type="component" value="Unassembled WGS sequence"/>
</dbReference>
<dbReference type="PANTHER" id="PTHR45033:SF3">
    <property type="entry name" value="DEHYDROGENASE, PUTATIVE (AFU_ORTHOLOGUE AFUA_2G13270)-RELATED"/>
    <property type="match status" value="1"/>
</dbReference>
<dbReference type="Gene3D" id="3.90.180.10">
    <property type="entry name" value="Medium-chain alcohol dehydrogenases, catalytic domain"/>
    <property type="match status" value="1"/>
</dbReference>
<dbReference type="InterPro" id="IPR052711">
    <property type="entry name" value="Zinc_ADH-like"/>
</dbReference>
<evidence type="ECO:0000259" key="1">
    <source>
        <dbReference type="SMART" id="SM00829"/>
    </source>
</evidence>
<reference evidence="2 3" key="1">
    <citation type="journal article" date="2019" name="Int. J. Syst. Evol. Microbiol.">
        <title>The Global Catalogue of Microorganisms (GCM) 10K type strain sequencing project: providing services to taxonomists for standard genome sequencing and annotation.</title>
        <authorList>
            <consortium name="The Broad Institute Genomics Platform"/>
            <consortium name="The Broad Institute Genome Sequencing Center for Infectious Disease"/>
            <person name="Wu L."/>
            <person name="Ma J."/>
        </authorList>
    </citation>
    <scope>NUCLEOTIDE SEQUENCE [LARGE SCALE GENOMIC DNA]</scope>
    <source>
        <strain evidence="2 3">JCM 13008</strain>
    </source>
</reference>
<dbReference type="PANTHER" id="PTHR45033">
    <property type="match status" value="1"/>
</dbReference>
<organism evidence="2 3">
    <name type="scientific">Nocardioides dubius</name>
    <dbReference type="NCBI Taxonomy" id="317019"/>
    <lineage>
        <taxon>Bacteria</taxon>
        <taxon>Bacillati</taxon>
        <taxon>Actinomycetota</taxon>
        <taxon>Actinomycetes</taxon>
        <taxon>Propionibacteriales</taxon>
        <taxon>Nocardioidaceae</taxon>
        <taxon>Nocardioides</taxon>
    </lineage>
</organism>
<protein>
    <submittedName>
        <fullName evidence="2">Zinc-binding dehydrogenase</fullName>
    </submittedName>
</protein>
<dbReference type="RefSeq" id="WP_343995557.1">
    <property type="nucleotide sequence ID" value="NZ_BAAALG010000011.1"/>
</dbReference>
<dbReference type="InterPro" id="IPR036291">
    <property type="entry name" value="NAD(P)-bd_dom_sf"/>
</dbReference>
<dbReference type="EMBL" id="BAAALG010000011">
    <property type="protein sequence ID" value="GAA1107440.1"/>
    <property type="molecule type" value="Genomic_DNA"/>
</dbReference>
<name>A0ABN1U063_9ACTN</name>
<dbReference type="InterPro" id="IPR011032">
    <property type="entry name" value="GroES-like_sf"/>
</dbReference>
<feature type="domain" description="Enoyl reductase (ER)" evidence="1">
    <location>
        <begin position="20"/>
        <end position="321"/>
    </location>
</feature>
<dbReference type="InterPro" id="IPR013149">
    <property type="entry name" value="ADH-like_C"/>
</dbReference>
<accession>A0ABN1U063</accession>
<keyword evidence="3" id="KW-1185">Reference proteome</keyword>
<dbReference type="SMART" id="SM00829">
    <property type="entry name" value="PKS_ER"/>
    <property type="match status" value="1"/>
</dbReference>
<gene>
    <name evidence="2" type="ORF">GCM10009668_29320</name>
</gene>
<dbReference type="SUPFAM" id="SSF50129">
    <property type="entry name" value="GroES-like"/>
    <property type="match status" value="1"/>
</dbReference>
<dbReference type="SUPFAM" id="SSF51735">
    <property type="entry name" value="NAD(P)-binding Rossmann-fold domains"/>
    <property type="match status" value="1"/>
</dbReference>
<sequence>MPEPQMLAAQVGSPDPDHPERALVIGPCAVAEDAPGHARVRLRAAALNMHDVWMLRGLAPSPAAGPRVLGSDGAGVTDAGQEVIVYPVVPGAAPANVTPNGVLLSDLGRGLLAEQALVRSEHLVTKPQHLSWAEAAALPTSWLTAYRMLFTQGRLQAGSTLLVQGAGGGVATAAIALGRAVGASVVVSSRSAQKRERALALGADRAIEVGERLHDLADVVIDAVGPATFEHSVASTAVGGRVVTCGSATGFVAELNLARLFAREITVHGSTMGTFEEFTALIAMVDRHRLRPEVDSVVPLERLGEQVRRMTGGEAFGKLSVGLG</sequence>
<proteinExistence type="predicted"/>
<evidence type="ECO:0000313" key="3">
    <source>
        <dbReference type="Proteomes" id="UP001501581"/>
    </source>
</evidence>
<dbReference type="InterPro" id="IPR020843">
    <property type="entry name" value="ER"/>
</dbReference>
<evidence type="ECO:0000313" key="2">
    <source>
        <dbReference type="EMBL" id="GAA1107440.1"/>
    </source>
</evidence>
<dbReference type="Gene3D" id="3.40.50.720">
    <property type="entry name" value="NAD(P)-binding Rossmann-like Domain"/>
    <property type="match status" value="1"/>
</dbReference>
<comment type="caution">
    <text evidence="2">The sequence shown here is derived from an EMBL/GenBank/DDBJ whole genome shotgun (WGS) entry which is preliminary data.</text>
</comment>